<evidence type="ECO:0000313" key="1">
    <source>
        <dbReference type="EMBL" id="KAI6089524.1"/>
    </source>
</evidence>
<dbReference type="EMBL" id="MU394295">
    <property type="protein sequence ID" value="KAI6089524.1"/>
    <property type="molecule type" value="Genomic_DNA"/>
</dbReference>
<evidence type="ECO:0000313" key="2">
    <source>
        <dbReference type="Proteomes" id="UP001497680"/>
    </source>
</evidence>
<reference evidence="1 2" key="1">
    <citation type="journal article" date="2022" name="New Phytol.">
        <title>Ecological generalism drives hyperdiversity of secondary metabolite gene clusters in xylarialean endophytes.</title>
        <authorList>
            <person name="Franco M.E.E."/>
            <person name="Wisecaver J.H."/>
            <person name="Arnold A.E."/>
            <person name="Ju Y.M."/>
            <person name="Slot J.C."/>
            <person name="Ahrendt S."/>
            <person name="Moore L.P."/>
            <person name="Eastman K.E."/>
            <person name="Scott K."/>
            <person name="Konkel Z."/>
            <person name="Mondo S.J."/>
            <person name="Kuo A."/>
            <person name="Hayes R.D."/>
            <person name="Haridas S."/>
            <person name="Andreopoulos B."/>
            <person name="Riley R."/>
            <person name="LaButti K."/>
            <person name="Pangilinan J."/>
            <person name="Lipzen A."/>
            <person name="Amirebrahimi M."/>
            <person name="Yan J."/>
            <person name="Adam C."/>
            <person name="Keymanesh K."/>
            <person name="Ng V."/>
            <person name="Louie K."/>
            <person name="Northen T."/>
            <person name="Drula E."/>
            <person name="Henrissat B."/>
            <person name="Hsieh H.M."/>
            <person name="Youens-Clark K."/>
            <person name="Lutzoni F."/>
            <person name="Miadlikowska J."/>
            <person name="Eastwood D.C."/>
            <person name="Hamelin R.C."/>
            <person name="Grigoriev I.V."/>
            <person name="U'Ren J.M."/>
        </authorList>
    </citation>
    <scope>NUCLEOTIDE SEQUENCE [LARGE SCALE GENOMIC DNA]</scope>
    <source>
        <strain evidence="1 2">ER1909</strain>
    </source>
</reference>
<gene>
    <name evidence="1" type="ORF">F4821DRAFT_231238</name>
</gene>
<organism evidence="1 2">
    <name type="scientific">Hypoxylon rubiginosum</name>
    <dbReference type="NCBI Taxonomy" id="110542"/>
    <lineage>
        <taxon>Eukaryota</taxon>
        <taxon>Fungi</taxon>
        <taxon>Dikarya</taxon>
        <taxon>Ascomycota</taxon>
        <taxon>Pezizomycotina</taxon>
        <taxon>Sordariomycetes</taxon>
        <taxon>Xylariomycetidae</taxon>
        <taxon>Xylariales</taxon>
        <taxon>Hypoxylaceae</taxon>
        <taxon>Hypoxylon</taxon>
    </lineage>
</organism>
<sequence>MLKLAAPLIVGSSEEWFLKNRRGDEYVVQIGFPRNWADYTPAPDEPGVPIIYLTDGNSVFLTALDALHRRLSLDEPTFPTGIVVAIGYPIPAGSKKVYDTPRRCWDLTPAAPGAKETEGGADELIEFIQNRVKPLVRQRVAETRGVIVGKEALYGHSFGGLFCLHTLFTRPYTFDCFIASSPSIWWHDEYLVKEEATFRRKHAEGTTKQKPSLMMFAGGQEEDPPRRRGEGDEEYENRRRDHQGWRMVNNMREMSGRLETSGCFENFSSHVYEGEDHGTVAACSLSRGLTTFFEDWPFRI</sequence>
<proteinExistence type="predicted"/>
<comment type="caution">
    <text evidence="1">The sequence shown here is derived from an EMBL/GenBank/DDBJ whole genome shotgun (WGS) entry which is preliminary data.</text>
</comment>
<accession>A0ACC0D9U6</accession>
<protein>
    <submittedName>
        <fullName evidence="1">IroE protein</fullName>
    </submittedName>
</protein>
<keyword evidence="2" id="KW-1185">Reference proteome</keyword>
<name>A0ACC0D9U6_9PEZI</name>
<dbReference type="Proteomes" id="UP001497680">
    <property type="component" value="Unassembled WGS sequence"/>
</dbReference>